<dbReference type="RefSeq" id="XP_042997507.1">
    <property type="nucleotide sequence ID" value="XM_043141573.1"/>
</dbReference>
<dbReference type="Gene3D" id="3.40.50.1820">
    <property type="entry name" value="alpha/beta hydrolase"/>
    <property type="match status" value="1"/>
</dbReference>
<organism evidence="1 2">
    <name type="scientific">Ustilaginoidea virens</name>
    <name type="common">Rice false smut fungus</name>
    <name type="synonym">Villosiclava virens</name>
    <dbReference type="NCBI Taxonomy" id="1159556"/>
    <lineage>
        <taxon>Eukaryota</taxon>
        <taxon>Fungi</taxon>
        <taxon>Dikarya</taxon>
        <taxon>Ascomycota</taxon>
        <taxon>Pezizomycotina</taxon>
        <taxon>Sordariomycetes</taxon>
        <taxon>Hypocreomycetidae</taxon>
        <taxon>Hypocreales</taxon>
        <taxon>Clavicipitaceae</taxon>
        <taxon>Ustilaginoidea</taxon>
    </lineage>
</organism>
<dbReference type="AlphaFoldDB" id="A0A8E5HQK3"/>
<sequence>MTATAPTSRSQVGRPRLSTWEFLKLAVKATTIGSLQKPWRFFFCFLLVPGMDDKLSRSKHPATRQKLLRREIQSLGDTGGSLLWMGNRTRAHRIVLFLPGGGYTAPALRGHFEWRWNAFPVPLAQAAETLGGILDSGISPSNVYMGGDSARGNLSVQVLSHVLHPLDGIRRVDLPRPLAGVFLVSPWLSNNVFADSFQRNNGNGMVSLRGLDRLGASLYGRELITAHKADILSGDYSAANPYITPLDAEDSGRHRRCHVQRVPHRWEE</sequence>
<dbReference type="SUPFAM" id="SSF53474">
    <property type="entry name" value="alpha/beta-Hydrolases"/>
    <property type="match status" value="1"/>
</dbReference>
<dbReference type="EMBL" id="CP072755">
    <property type="protein sequence ID" value="QUC19834.1"/>
    <property type="molecule type" value="Genomic_DNA"/>
</dbReference>
<accession>A0A8E5HQK3</accession>
<dbReference type="OrthoDB" id="2152029at2759"/>
<evidence type="ECO:0000313" key="1">
    <source>
        <dbReference type="EMBL" id="QUC19834.1"/>
    </source>
</evidence>
<reference evidence="1" key="1">
    <citation type="submission" date="2020-03" db="EMBL/GenBank/DDBJ databases">
        <title>A mixture of massive structural variations and highly conserved coding sequences in Ustilaginoidea virens genome.</title>
        <authorList>
            <person name="Zhang K."/>
            <person name="Zhao Z."/>
            <person name="Zhang Z."/>
            <person name="Li Y."/>
            <person name="Hsiang T."/>
            <person name="Sun W."/>
        </authorList>
    </citation>
    <scope>NUCLEOTIDE SEQUENCE</scope>
    <source>
        <strain evidence="1">UV-8b</strain>
    </source>
</reference>
<dbReference type="InterPro" id="IPR029058">
    <property type="entry name" value="AB_hydrolase_fold"/>
</dbReference>
<evidence type="ECO:0008006" key="3">
    <source>
        <dbReference type="Google" id="ProtNLM"/>
    </source>
</evidence>
<proteinExistence type="predicted"/>
<evidence type="ECO:0000313" key="2">
    <source>
        <dbReference type="Proteomes" id="UP000027002"/>
    </source>
</evidence>
<keyword evidence="2" id="KW-1185">Reference proteome</keyword>
<dbReference type="KEGG" id="uvi:66064853"/>
<gene>
    <name evidence="1" type="ORF">UV8b_04075</name>
</gene>
<dbReference type="GeneID" id="66064853"/>
<name>A0A8E5HQK3_USTVR</name>
<dbReference type="Proteomes" id="UP000027002">
    <property type="component" value="Chromosome 3"/>
</dbReference>
<protein>
    <recommendedName>
        <fullName evidence="3">Alpha/beta hydrolase fold-3 domain-containing protein</fullName>
    </recommendedName>
</protein>